<dbReference type="Pfam" id="PF08386">
    <property type="entry name" value="Abhydrolase_4"/>
    <property type="match status" value="1"/>
</dbReference>
<accession>A0A5N5WF68</accession>
<evidence type="ECO:0000256" key="3">
    <source>
        <dbReference type="ARBA" id="ARBA00022801"/>
    </source>
</evidence>
<keyword evidence="2 5" id="KW-0732">Signal</keyword>
<gene>
    <name evidence="7" type="ORF">FRZ00_02555</name>
</gene>
<dbReference type="OrthoDB" id="4498590at2"/>
<dbReference type="PROSITE" id="PS51257">
    <property type="entry name" value="PROKAR_LIPOPROTEIN"/>
    <property type="match status" value="1"/>
</dbReference>
<keyword evidence="3 7" id="KW-0378">Hydrolase</keyword>
<dbReference type="InterPro" id="IPR013595">
    <property type="entry name" value="Pept_S33_TAP-like_C"/>
</dbReference>
<evidence type="ECO:0000256" key="5">
    <source>
        <dbReference type="SAM" id="SignalP"/>
    </source>
</evidence>
<dbReference type="AlphaFoldDB" id="A0A5N5WF68"/>
<reference evidence="7 8" key="1">
    <citation type="journal article" date="2019" name="Microb. Cell Fact.">
        <title>Exploring novel herbicidin analogues by transcriptional regulator overexpression and MS/MS molecular networking.</title>
        <authorList>
            <person name="Shi Y."/>
            <person name="Gu R."/>
            <person name="Li Y."/>
            <person name="Wang X."/>
            <person name="Ren W."/>
            <person name="Li X."/>
            <person name="Wang L."/>
            <person name="Xie Y."/>
            <person name="Hong B."/>
        </authorList>
    </citation>
    <scope>NUCLEOTIDE SEQUENCE [LARGE SCALE GENOMIC DNA]</scope>
    <source>
        <strain evidence="7 8">US-43</strain>
    </source>
</reference>
<evidence type="ECO:0000313" key="8">
    <source>
        <dbReference type="Proteomes" id="UP000327000"/>
    </source>
</evidence>
<keyword evidence="8" id="KW-1185">Reference proteome</keyword>
<protein>
    <submittedName>
        <fullName evidence="7">Alpha/beta hydrolase</fullName>
    </submittedName>
</protein>
<dbReference type="SUPFAM" id="SSF53474">
    <property type="entry name" value="alpha/beta-Hydrolases"/>
    <property type="match status" value="1"/>
</dbReference>
<comment type="caution">
    <text evidence="7">The sequence shown here is derived from an EMBL/GenBank/DDBJ whole genome shotgun (WGS) entry which is preliminary data.</text>
</comment>
<proteinExistence type="inferred from homology"/>
<dbReference type="GO" id="GO:0016787">
    <property type="term" value="F:hydrolase activity"/>
    <property type="evidence" value="ECO:0007669"/>
    <property type="project" value="UniProtKB-KW"/>
</dbReference>
<evidence type="ECO:0000256" key="2">
    <source>
        <dbReference type="ARBA" id="ARBA00022729"/>
    </source>
</evidence>
<evidence type="ECO:0000256" key="1">
    <source>
        <dbReference type="ARBA" id="ARBA00010088"/>
    </source>
</evidence>
<dbReference type="EMBL" id="VOKX01000007">
    <property type="protein sequence ID" value="KAB7851038.1"/>
    <property type="molecule type" value="Genomic_DNA"/>
</dbReference>
<dbReference type="InterPro" id="IPR029058">
    <property type="entry name" value="AB_hydrolase_fold"/>
</dbReference>
<evidence type="ECO:0000259" key="6">
    <source>
        <dbReference type="Pfam" id="PF08386"/>
    </source>
</evidence>
<dbReference type="InterPro" id="IPR051601">
    <property type="entry name" value="Serine_prot/Carboxylest_S33"/>
</dbReference>
<dbReference type="RefSeq" id="WP_152262328.1">
    <property type="nucleotide sequence ID" value="NZ_VOKX01000007.1"/>
</dbReference>
<comment type="similarity">
    <text evidence="1">Belongs to the peptidase S33 family.</text>
</comment>
<feature type="chain" id="PRO_5038641399" evidence="5">
    <location>
        <begin position="23"/>
        <end position="517"/>
    </location>
</feature>
<evidence type="ECO:0000256" key="4">
    <source>
        <dbReference type="SAM" id="MobiDB-lite"/>
    </source>
</evidence>
<dbReference type="PANTHER" id="PTHR43248:SF29">
    <property type="entry name" value="TRIPEPTIDYL AMINOPEPTIDASE"/>
    <property type="match status" value="1"/>
</dbReference>
<sequence>MSPSRPRALALAGAALALVLTAAGCGSGGGSGSDGDGGDSGKDRAARQGTLGDWKPCAAPTALQGGGKAPGKDWECTKLPVPLDYARPDGPKIDLALIRARATDSAHRVGSLVFNFGGPGGSGVATLPELAKSYAGLRARYDLVSFDPRGVGESAGVRCLDDRELDAADATDATPDDAGETAAALAQNKRYVQACARNSGKVLPHVGTTDAARDLDRLRAALGDEKLNYFGISYGTELGGVYAHLFPKRVGRAVLDAVVDPSQDPAEGSLAQAKGFQLALGDYLKDCAKGAAARSCPTEESITTLLKRLDAHPLPTAQKGRPLTQDQAVNGIAAALYSEDTWKYLTAALREAGTKGTGTTLQLLSDSLAGRSPDGHYSNLQAANRAISCADAEQRYTADDITSRLPAFRAASPVFGESAAWALLQCTDWPVKGAWKTPDVRADGSAPIVVIGNTGDPATPYEGARTMTERLGKGVGVGVTYRGEGHGAYNSGNACMTRLVDAYLLDGKVPKEGTTCS</sequence>
<evidence type="ECO:0000313" key="7">
    <source>
        <dbReference type="EMBL" id="KAB7851038.1"/>
    </source>
</evidence>
<organism evidence="7 8">
    <name type="scientific">Streptomyces mobaraensis</name>
    <name type="common">Streptoverticillium mobaraense</name>
    <dbReference type="NCBI Taxonomy" id="35621"/>
    <lineage>
        <taxon>Bacteria</taxon>
        <taxon>Bacillati</taxon>
        <taxon>Actinomycetota</taxon>
        <taxon>Actinomycetes</taxon>
        <taxon>Kitasatosporales</taxon>
        <taxon>Streptomycetaceae</taxon>
        <taxon>Streptomyces</taxon>
    </lineage>
</organism>
<dbReference type="Gene3D" id="3.40.50.1820">
    <property type="entry name" value="alpha/beta hydrolase"/>
    <property type="match status" value="1"/>
</dbReference>
<name>A0A5N5WF68_STRMB</name>
<dbReference type="PANTHER" id="PTHR43248">
    <property type="entry name" value="2-SUCCINYL-6-HYDROXY-2,4-CYCLOHEXADIENE-1-CARBOXYLATE SYNTHASE"/>
    <property type="match status" value="1"/>
</dbReference>
<feature type="domain" description="Peptidase S33 tripeptidyl aminopeptidase-like C-terminal" evidence="6">
    <location>
        <begin position="412"/>
        <end position="516"/>
    </location>
</feature>
<feature type="region of interest" description="Disordered" evidence="4">
    <location>
        <begin position="27"/>
        <end position="74"/>
    </location>
</feature>
<feature type="signal peptide" evidence="5">
    <location>
        <begin position="1"/>
        <end position="22"/>
    </location>
</feature>
<dbReference type="Proteomes" id="UP000327000">
    <property type="component" value="Unassembled WGS sequence"/>
</dbReference>